<comment type="caution">
    <text evidence="1">The sequence shown here is derived from an EMBL/GenBank/DDBJ whole genome shotgun (WGS) entry which is preliminary data.</text>
</comment>
<protein>
    <submittedName>
        <fullName evidence="1">Uncharacterized protein</fullName>
    </submittedName>
</protein>
<dbReference type="Proteomes" id="UP000232323">
    <property type="component" value="Unassembled WGS sequence"/>
</dbReference>
<proteinExistence type="predicted"/>
<evidence type="ECO:0000313" key="1">
    <source>
        <dbReference type="EMBL" id="GAX72915.1"/>
    </source>
</evidence>
<reference evidence="1 2" key="1">
    <citation type="submission" date="2017-08" db="EMBL/GenBank/DDBJ databases">
        <title>Acidophilic green algal genome provides insights into adaptation to an acidic environment.</title>
        <authorList>
            <person name="Hirooka S."/>
            <person name="Hirose Y."/>
            <person name="Kanesaki Y."/>
            <person name="Higuchi S."/>
            <person name="Fujiwara T."/>
            <person name="Onuma R."/>
            <person name="Era A."/>
            <person name="Ohbayashi R."/>
            <person name="Uzuka A."/>
            <person name="Nozaki H."/>
            <person name="Yoshikawa H."/>
            <person name="Miyagishima S.Y."/>
        </authorList>
    </citation>
    <scope>NUCLEOTIDE SEQUENCE [LARGE SCALE GENOMIC DNA]</scope>
    <source>
        <strain evidence="1 2">NIES-2499</strain>
    </source>
</reference>
<name>A0A250WPZ0_9CHLO</name>
<dbReference type="AlphaFoldDB" id="A0A250WPZ0"/>
<sequence length="358" mass="40649">MLRRCYNLQLSTPIPQLPDRLLQNSKDTIIPYFKIRDGMVIQIEEDHHDEKEKDEQQQHTVMKIIPECTTHMMRNWVWKWPFHIIANLGHFFAATFKVLTLLSDTALYHSQQFLTWWTAEGALTTIFSNIRVMQRLAISYAKLVASVEDLPNLDDLPHLLHISTIVITFVPIDLITALSHNAHSREAIRTLLLASDFTLALRTALNLLGDVLLDASSEDNVKTACQVMEYSYSALDQILKFSKCYEGSDLNNLYVQICPSLLKAWEAFMKILDDPSMTSMYSSKWRLIYSVLDIVFLLLVRSFSPQNGSAVQKIRILNVAVKLLCILVLGRAGEVGVGHGYHDSHERILSSSLGFAAS</sequence>
<organism evidence="1 2">
    <name type="scientific">Chlamydomonas eustigma</name>
    <dbReference type="NCBI Taxonomy" id="1157962"/>
    <lineage>
        <taxon>Eukaryota</taxon>
        <taxon>Viridiplantae</taxon>
        <taxon>Chlorophyta</taxon>
        <taxon>core chlorophytes</taxon>
        <taxon>Chlorophyceae</taxon>
        <taxon>CS clade</taxon>
        <taxon>Chlamydomonadales</taxon>
        <taxon>Chlamydomonadaceae</taxon>
        <taxon>Chlamydomonas</taxon>
    </lineage>
</organism>
<evidence type="ECO:0000313" key="2">
    <source>
        <dbReference type="Proteomes" id="UP000232323"/>
    </source>
</evidence>
<keyword evidence="2" id="KW-1185">Reference proteome</keyword>
<dbReference type="EMBL" id="BEGY01000001">
    <property type="protein sequence ID" value="GAX72915.1"/>
    <property type="molecule type" value="Genomic_DNA"/>
</dbReference>
<accession>A0A250WPZ0</accession>
<gene>
    <name evidence="1" type="ORF">CEUSTIGMA_g370.t1</name>
</gene>